<evidence type="ECO:0000313" key="4">
    <source>
        <dbReference type="EMBL" id="HIV02947.1"/>
    </source>
</evidence>
<protein>
    <submittedName>
        <fullName evidence="4">Polysaccharide deacetylase family protein</fullName>
    </submittedName>
</protein>
<name>A0A9D1NI08_9FIRM</name>
<dbReference type="InterPro" id="IPR051398">
    <property type="entry name" value="Polysacch_Deacetylase"/>
</dbReference>
<dbReference type="CDD" id="cd10967">
    <property type="entry name" value="CE4_GLA_like_6s"/>
    <property type="match status" value="1"/>
</dbReference>
<gene>
    <name evidence="4" type="ORF">IAC74_05175</name>
</gene>
<feature type="domain" description="NodB homology" evidence="3">
    <location>
        <begin position="14"/>
        <end position="258"/>
    </location>
</feature>
<comment type="subcellular location">
    <subcellularLocation>
        <location evidence="1">Secreted</location>
    </subcellularLocation>
</comment>
<evidence type="ECO:0000313" key="5">
    <source>
        <dbReference type="Proteomes" id="UP000886743"/>
    </source>
</evidence>
<dbReference type="InterPro" id="IPR011330">
    <property type="entry name" value="Glyco_hydro/deAcase_b/a-brl"/>
</dbReference>
<dbReference type="PANTHER" id="PTHR34216:SF3">
    <property type="entry name" value="POLY-BETA-1,6-N-ACETYL-D-GLUCOSAMINE N-DEACETYLASE"/>
    <property type="match status" value="1"/>
</dbReference>
<keyword evidence="2" id="KW-0732">Signal</keyword>
<comment type="caution">
    <text evidence="4">The sequence shown here is derived from an EMBL/GenBank/DDBJ whole genome shotgun (WGS) entry which is preliminary data.</text>
</comment>
<accession>A0A9D1NI08</accession>
<dbReference type="Pfam" id="PF01522">
    <property type="entry name" value="Polysacc_deac_1"/>
    <property type="match status" value="1"/>
</dbReference>
<organism evidence="4 5">
    <name type="scientific">Candidatus Aphodoplasma excrementigallinarum</name>
    <dbReference type="NCBI Taxonomy" id="2840673"/>
    <lineage>
        <taxon>Bacteria</taxon>
        <taxon>Bacillati</taxon>
        <taxon>Bacillota</taxon>
        <taxon>Clostridia</taxon>
        <taxon>Eubacteriales</taxon>
        <taxon>Candidatus Aphodoplasma</taxon>
    </lineage>
</organism>
<dbReference type="SUPFAM" id="SSF88713">
    <property type="entry name" value="Glycoside hydrolase/deacetylase"/>
    <property type="match status" value="1"/>
</dbReference>
<dbReference type="Gene3D" id="3.20.20.370">
    <property type="entry name" value="Glycoside hydrolase/deacetylase"/>
    <property type="match status" value="1"/>
</dbReference>
<reference evidence="4" key="2">
    <citation type="journal article" date="2021" name="PeerJ">
        <title>Extensive microbial diversity within the chicken gut microbiome revealed by metagenomics and culture.</title>
        <authorList>
            <person name="Gilroy R."/>
            <person name="Ravi A."/>
            <person name="Getino M."/>
            <person name="Pursley I."/>
            <person name="Horton D.L."/>
            <person name="Alikhan N.F."/>
            <person name="Baker D."/>
            <person name="Gharbi K."/>
            <person name="Hall N."/>
            <person name="Watson M."/>
            <person name="Adriaenssens E.M."/>
            <person name="Foster-Nyarko E."/>
            <person name="Jarju S."/>
            <person name="Secka A."/>
            <person name="Antonio M."/>
            <person name="Oren A."/>
            <person name="Chaudhuri R.R."/>
            <person name="La Ragione R."/>
            <person name="Hildebrand F."/>
            <person name="Pallen M.J."/>
        </authorList>
    </citation>
    <scope>NUCLEOTIDE SEQUENCE</scope>
    <source>
        <strain evidence="4">4920</strain>
    </source>
</reference>
<dbReference type="GO" id="GO:0005576">
    <property type="term" value="C:extracellular region"/>
    <property type="evidence" value="ECO:0007669"/>
    <property type="project" value="UniProtKB-SubCell"/>
</dbReference>
<evidence type="ECO:0000259" key="3">
    <source>
        <dbReference type="PROSITE" id="PS51677"/>
    </source>
</evidence>
<dbReference type="PROSITE" id="PS51677">
    <property type="entry name" value="NODB"/>
    <property type="match status" value="1"/>
</dbReference>
<dbReference type="AlphaFoldDB" id="A0A9D1NI08"/>
<dbReference type="Proteomes" id="UP000886743">
    <property type="component" value="Unassembled WGS sequence"/>
</dbReference>
<dbReference type="EMBL" id="DVOF01000147">
    <property type="protein sequence ID" value="HIV02947.1"/>
    <property type="molecule type" value="Genomic_DNA"/>
</dbReference>
<dbReference type="GO" id="GO:0005975">
    <property type="term" value="P:carbohydrate metabolic process"/>
    <property type="evidence" value="ECO:0007669"/>
    <property type="project" value="InterPro"/>
</dbReference>
<evidence type="ECO:0000256" key="1">
    <source>
        <dbReference type="ARBA" id="ARBA00004613"/>
    </source>
</evidence>
<proteinExistence type="predicted"/>
<dbReference type="PANTHER" id="PTHR34216">
    <property type="match status" value="1"/>
</dbReference>
<feature type="non-terminal residue" evidence="4">
    <location>
        <position position="258"/>
    </location>
</feature>
<dbReference type="GO" id="GO:0016810">
    <property type="term" value="F:hydrolase activity, acting on carbon-nitrogen (but not peptide) bonds"/>
    <property type="evidence" value="ECO:0007669"/>
    <property type="project" value="InterPro"/>
</dbReference>
<sequence length="258" mass="29606">MNISLNRYPEGKKRALTLSYDDGPFADYRLVEMMNRYGVRGTFHLNSETLSCDERPNPGKVKEADVKALYAGHEVSSHTSTHPDLRYVTAGTLREQIICDREKLESLTGNIVRGMSYPFGTYNDTVLAALPLLGIEYSRTTAAHHTLVLPENLLCWHPTCHHKQAMDCVGLFEEPRWQNMPLFYVWGHSYEFDNDQNWDMMEEFLKRVSGKEDVWYATNIEVADYIRAVRALKFRVDNKAVYNPSGCCVWIEADGEPV</sequence>
<evidence type="ECO:0000256" key="2">
    <source>
        <dbReference type="ARBA" id="ARBA00022729"/>
    </source>
</evidence>
<reference evidence="4" key="1">
    <citation type="submission" date="2020-10" db="EMBL/GenBank/DDBJ databases">
        <authorList>
            <person name="Gilroy R."/>
        </authorList>
    </citation>
    <scope>NUCLEOTIDE SEQUENCE</scope>
    <source>
        <strain evidence="4">4920</strain>
    </source>
</reference>
<dbReference type="InterPro" id="IPR002509">
    <property type="entry name" value="NODB_dom"/>
</dbReference>